<keyword evidence="5" id="KW-1185">Reference proteome</keyword>
<dbReference type="Pfam" id="PF08455">
    <property type="entry name" value="SNF2_assoc"/>
    <property type="match status" value="1"/>
</dbReference>
<organism evidence="4 5">
    <name type="scientific">Clostridium neonatale</name>
    <dbReference type="NCBI Taxonomy" id="137838"/>
    <lineage>
        <taxon>Bacteria</taxon>
        <taxon>Bacillati</taxon>
        <taxon>Bacillota</taxon>
        <taxon>Clostridia</taxon>
        <taxon>Eubacteriales</taxon>
        <taxon>Clostridiaceae</taxon>
        <taxon>Clostridium</taxon>
    </lineage>
</organism>
<dbReference type="RefSeq" id="WP_058295186.1">
    <property type="nucleotide sequence ID" value="NZ_LN890328.1"/>
</dbReference>
<dbReference type="SMART" id="SM00490">
    <property type="entry name" value="HELICc"/>
    <property type="match status" value="1"/>
</dbReference>
<evidence type="ECO:0000313" key="4">
    <source>
        <dbReference type="EMBL" id="PEG31022.1"/>
    </source>
</evidence>
<dbReference type="PROSITE" id="PS51194">
    <property type="entry name" value="HELICASE_CTER"/>
    <property type="match status" value="1"/>
</dbReference>
<dbReference type="InterPro" id="IPR001650">
    <property type="entry name" value="Helicase_C-like"/>
</dbReference>
<dbReference type="STRING" id="137838.GCA_001458595_02400"/>
<dbReference type="InterPro" id="IPR000330">
    <property type="entry name" value="SNF2_N"/>
</dbReference>
<evidence type="ECO:0000256" key="1">
    <source>
        <dbReference type="ARBA" id="ARBA00022801"/>
    </source>
</evidence>
<dbReference type="InterPro" id="IPR014001">
    <property type="entry name" value="Helicase_ATP-bd"/>
</dbReference>
<name>A0A2A7MGS2_9CLOT</name>
<evidence type="ECO:0000259" key="2">
    <source>
        <dbReference type="PROSITE" id="PS51192"/>
    </source>
</evidence>
<dbReference type="InterPro" id="IPR027417">
    <property type="entry name" value="P-loop_NTPase"/>
</dbReference>
<dbReference type="PROSITE" id="PS51192">
    <property type="entry name" value="HELICASE_ATP_BIND_1"/>
    <property type="match status" value="1"/>
</dbReference>
<evidence type="ECO:0000259" key="3">
    <source>
        <dbReference type="PROSITE" id="PS51194"/>
    </source>
</evidence>
<keyword evidence="1" id="KW-0378">Hydrolase</keyword>
<dbReference type="InterPro" id="IPR038718">
    <property type="entry name" value="SNF2-like_sf"/>
</dbReference>
<dbReference type="Pfam" id="PF00176">
    <property type="entry name" value="SNF2-rel_dom"/>
    <property type="match status" value="1"/>
</dbReference>
<dbReference type="SUPFAM" id="SSF52540">
    <property type="entry name" value="P-loop containing nucleoside triphosphate hydrolases"/>
    <property type="match status" value="2"/>
</dbReference>
<dbReference type="Gene3D" id="3.40.50.300">
    <property type="entry name" value="P-loop containing nucleotide triphosphate hydrolases"/>
    <property type="match status" value="1"/>
</dbReference>
<feature type="domain" description="Helicase ATP-binding" evidence="2">
    <location>
        <begin position="614"/>
        <end position="771"/>
    </location>
</feature>
<dbReference type="InterPro" id="IPR013663">
    <property type="entry name" value="Helicase_SWF/SNF/SWI_bac"/>
</dbReference>
<keyword evidence="4" id="KW-0067">ATP-binding</keyword>
<dbReference type="Pfam" id="PF00271">
    <property type="entry name" value="Helicase_C"/>
    <property type="match status" value="1"/>
</dbReference>
<dbReference type="OrthoDB" id="9760715at2"/>
<accession>A0A2A7MGS2</accession>
<comment type="caution">
    <text evidence="4">The sequence shown here is derived from an EMBL/GenBank/DDBJ whole genome shotgun (WGS) entry which is preliminary data.</text>
</comment>
<gene>
    <name evidence="4" type="ORF">CQ394_04670</name>
</gene>
<dbReference type="InterPro" id="IPR049730">
    <property type="entry name" value="SNF2/RAD54-like_C"/>
</dbReference>
<dbReference type="EMBL" id="PDCJ01000001">
    <property type="protein sequence ID" value="PEG31022.1"/>
    <property type="molecule type" value="Genomic_DNA"/>
</dbReference>
<evidence type="ECO:0000313" key="5">
    <source>
        <dbReference type="Proteomes" id="UP000220840"/>
    </source>
</evidence>
<proteinExistence type="predicted"/>
<protein>
    <submittedName>
        <fullName evidence="4">DNA helicase</fullName>
    </submittedName>
</protein>
<dbReference type="GO" id="GO:0005524">
    <property type="term" value="F:ATP binding"/>
    <property type="evidence" value="ECO:0007669"/>
    <property type="project" value="InterPro"/>
</dbReference>
<keyword evidence="4" id="KW-0347">Helicase</keyword>
<dbReference type="PANTHER" id="PTHR10799">
    <property type="entry name" value="SNF2/RAD54 HELICASE FAMILY"/>
    <property type="match status" value="1"/>
</dbReference>
<dbReference type="Gene3D" id="3.40.50.10810">
    <property type="entry name" value="Tandem AAA-ATPase domain"/>
    <property type="match status" value="1"/>
</dbReference>
<keyword evidence="4" id="KW-0547">Nucleotide-binding</keyword>
<feature type="domain" description="Helicase C-terminal" evidence="3">
    <location>
        <begin position="887"/>
        <end position="1041"/>
    </location>
</feature>
<dbReference type="Proteomes" id="UP000220840">
    <property type="component" value="Unassembled WGS sequence"/>
</dbReference>
<dbReference type="CDD" id="cd18793">
    <property type="entry name" value="SF2_C_SNF"/>
    <property type="match status" value="1"/>
</dbReference>
<sequence length="1055" mass="124388">MKLSKFEELIINNSSKYNIEKGKELLKNKELLKLNVHKNDYIYNIYGSFKKENSNEFFSSHLKIDTKNEKIISCRCGCDYFLDISKNDKNIYMCKHLYATGFKFTEAAKANLKKKSPENIKKNILNKLYYIDEIKNINNSVEKTKLTLSISIKEVVETNGKNFDISLYINNEHSYPVLSINEWLNSYFNKEEYIIGKGLIYTYKKYYFSKEDKELLEYLYEYSCEFNSNKSTVRVSNKFLRRLFSKLIDRKVKLIFNSTTYLCNIKKSDLPLFFTLKQMKDKYILTTRKNHPIPLNDRFDVFMYDKDIYIPSSEQIEIYKVLFNELKNKNVIEINKNISIEELKDLLAYLNIASEKINLDNNIIEIINKNTEVILYFKKQSDRYICNAVLICDHEEVDYKTVINDRNLYEKYGKKLRIIESELNKNRFYYRNETFEFLGTDDEYYDFLKYGIKNLNNIAKINISNNDNFFNFKKIEFSDFSLNINRDNKYDFSFKLDKINEYDFKNIIKEYKDSKSYIKLSDGSYIDLNNTEISNILDIFSILNIESEKSILDINKLYYLNEKIKDNKSFLEVRKNLENVIKEITDIGELKFTIPDDLNGNLRGYQMEGYKWFKSLSYFNLGGILADEMGLGKTIQTITFLLSEKLKKSLVVVPTSLIYNWISEFNKFAPALKIGIVYGDAKERKKIIQDSDKYNILITTYGLLKNDIDDYKEINFEYLILDEGQNINNYKTQTAKVVREINSSIRFVLTGTPIENNLIELWSIFDFIMPGYLYSKDEFTRKFLKDDKNMLEELKLLISPYILKRNKKDVLKDLPDKIENKVLVTLPKKQKELYDSLLLEIKNKINNERGKENTIELFSYLMKLRQMCLDPSLILESYSGNNGKLNVTEEIIEKNINEHKIVIFSQFTSMLKRIEEKIKYKNINYVYLDGSTSAKKRIELVGQFNNDKNIRIFLISLKAGGTGLNLTSSDIVIHFDPWYNPGIHDQASDRTHRIGQKSVVNIYKLIAKDTIEETIYLMQEDKKNLISEVLENNDITDNDVLNRLSNEQIINIILR</sequence>
<reference evidence="4 5" key="1">
    <citation type="submission" date="2017-10" db="EMBL/GenBank/DDBJ databases">
        <title>Effective Description of Clostridium neonatale sp. nov. linked to necrotizing enterocolitis in neonates and a clarification of species assignable to the genus Clostridium (Prazmowski 1880) emend. Lawson and Rainey 2016.</title>
        <authorList>
            <person name="Bernard K."/>
            <person name="Burdz T."/>
            <person name="Wiebe D."/>
            <person name="Balcewich B."/>
            <person name="Alfa M."/>
            <person name="Bernier A.-M."/>
        </authorList>
    </citation>
    <scope>NUCLEOTIDE SEQUENCE [LARGE SCALE GENOMIC DNA]</scope>
    <source>
        <strain evidence="4 5">LCDC99A005</strain>
    </source>
</reference>
<dbReference type="CDD" id="cd18012">
    <property type="entry name" value="DEXQc_arch_SWI2_SNF2"/>
    <property type="match status" value="1"/>
</dbReference>
<dbReference type="GO" id="GO:0016787">
    <property type="term" value="F:hydrolase activity"/>
    <property type="evidence" value="ECO:0007669"/>
    <property type="project" value="UniProtKB-KW"/>
</dbReference>
<dbReference type="SMART" id="SM00487">
    <property type="entry name" value="DEXDc"/>
    <property type="match status" value="1"/>
</dbReference>
<dbReference type="AlphaFoldDB" id="A0A2A7MGS2"/>
<dbReference type="GO" id="GO:0004386">
    <property type="term" value="F:helicase activity"/>
    <property type="evidence" value="ECO:0007669"/>
    <property type="project" value="UniProtKB-KW"/>
</dbReference>